<feature type="transmembrane region" description="Helical" evidence="7">
    <location>
        <begin position="132"/>
        <end position="157"/>
    </location>
</feature>
<dbReference type="Pfam" id="PF03916">
    <property type="entry name" value="NrfD"/>
    <property type="match status" value="1"/>
</dbReference>
<organism evidence="8 9">
    <name type="scientific">Campylobacter suis</name>
    <dbReference type="NCBI Taxonomy" id="2790657"/>
    <lineage>
        <taxon>Bacteria</taxon>
        <taxon>Pseudomonadati</taxon>
        <taxon>Campylobacterota</taxon>
        <taxon>Epsilonproteobacteria</taxon>
        <taxon>Campylobacterales</taxon>
        <taxon>Campylobacteraceae</taxon>
        <taxon>Campylobacter</taxon>
    </lineage>
</organism>
<feature type="transmembrane region" description="Helical" evidence="7">
    <location>
        <begin position="52"/>
        <end position="70"/>
    </location>
</feature>
<evidence type="ECO:0008006" key="10">
    <source>
        <dbReference type="Google" id="ProtNLM"/>
    </source>
</evidence>
<proteinExistence type="inferred from homology"/>
<dbReference type="PANTHER" id="PTHR34856">
    <property type="entry name" value="PROTEIN NRFD"/>
    <property type="match status" value="1"/>
</dbReference>
<dbReference type="PANTHER" id="PTHR34856:SF2">
    <property type="entry name" value="PROTEIN NRFD"/>
    <property type="match status" value="1"/>
</dbReference>
<evidence type="ECO:0000256" key="2">
    <source>
        <dbReference type="ARBA" id="ARBA00008929"/>
    </source>
</evidence>
<feature type="transmembrane region" description="Helical" evidence="7">
    <location>
        <begin position="20"/>
        <end position="40"/>
    </location>
</feature>
<evidence type="ECO:0000256" key="6">
    <source>
        <dbReference type="ARBA" id="ARBA00023136"/>
    </source>
</evidence>
<name>A0ABM8Q723_9BACT</name>
<keyword evidence="3" id="KW-1003">Cell membrane</keyword>
<comment type="subcellular location">
    <subcellularLocation>
        <location evidence="1">Cell membrane</location>
        <topology evidence="1">Multi-pass membrane protein</topology>
    </subcellularLocation>
</comment>
<keyword evidence="5 7" id="KW-1133">Transmembrane helix</keyword>
<dbReference type="RefSeq" id="WP_230057156.1">
    <property type="nucleotide sequence ID" value="NZ_CAJHOE010000003.1"/>
</dbReference>
<feature type="transmembrane region" description="Helical" evidence="7">
    <location>
        <begin position="169"/>
        <end position="193"/>
    </location>
</feature>
<accession>A0ABM8Q723</accession>
<sequence>MNNMWGSMAQYGEIYWPWPIALYLFLAGLSAGAAIVAVLLKWQGKTGANFKSAVLLAPIAIIVGLALLVLDLGKPLSFYWILLKYNFTSVMSIGVALLLVYTPIVVVYALFAYKDLTILAPFKGLISSLEKALAKIFEILILPLAIGVGVYTGFLLSAVSKILLWDTPILPILFLVSGLSSGIAASVLCGAIFGKEKDESTFKLLKLDMFVIIVECLLLVALFGYLYSSGSAGAEVAGKALTNGALAVMFWVFVVGSGMALPVVIELANGEKMSKNLIIFNTFIVILGVILLRYYIVYAGQM</sequence>
<evidence type="ECO:0000256" key="7">
    <source>
        <dbReference type="SAM" id="Phobius"/>
    </source>
</evidence>
<evidence type="ECO:0000256" key="5">
    <source>
        <dbReference type="ARBA" id="ARBA00022989"/>
    </source>
</evidence>
<dbReference type="InterPro" id="IPR052049">
    <property type="entry name" value="Electron_transfer_protein"/>
</dbReference>
<feature type="transmembrane region" description="Helical" evidence="7">
    <location>
        <begin position="205"/>
        <end position="226"/>
    </location>
</feature>
<dbReference type="EMBL" id="CAJHOE010000003">
    <property type="protein sequence ID" value="CAD7288588.1"/>
    <property type="molecule type" value="Genomic_DNA"/>
</dbReference>
<evidence type="ECO:0000256" key="4">
    <source>
        <dbReference type="ARBA" id="ARBA00022692"/>
    </source>
</evidence>
<dbReference type="Proteomes" id="UP000789359">
    <property type="component" value="Unassembled WGS sequence"/>
</dbReference>
<dbReference type="InterPro" id="IPR005614">
    <property type="entry name" value="NrfD-like"/>
</dbReference>
<feature type="transmembrane region" description="Helical" evidence="7">
    <location>
        <begin position="246"/>
        <end position="265"/>
    </location>
</feature>
<dbReference type="Gene3D" id="1.20.1630.10">
    <property type="entry name" value="Formate dehydrogenase/DMSO reductase domain"/>
    <property type="match status" value="1"/>
</dbReference>
<evidence type="ECO:0000256" key="3">
    <source>
        <dbReference type="ARBA" id="ARBA00022475"/>
    </source>
</evidence>
<gene>
    <name evidence="8" type="ORF">LMG8286_01409</name>
</gene>
<feature type="transmembrane region" description="Helical" evidence="7">
    <location>
        <begin position="277"/>
        <end position="296"/>
    </location>
</feature>
<feature type="transmembrane region" description="Helical" evidence="7">
    <location>
        <begin position="90"/>
        <end position="111"/>
    </location>
</feature>
<keyword evidence="9" id="KW-1185">Reference proteome</keyword>
<comment type="caution">
    <text evidence="8">The sequence shown here is derived from an EMBL/GenBank/DDBJ whole genome shotgun (WGS) entry which is preliminary data.</text>
</comment>
<evidence type="ECO:0000256" key="1">
    <source>
        <dbReference type="ARBA" id="ARBA00004651"/>
    </source>
</evidence>
<keyword evidence="4 7" id="KW-0812">Transmembrane</keyword>
<reference evidence="8 9" key="1">
    <citation type="submission" date="2020-11" db="EMBL/GenBank/DDBJ databases">
        <authorList>
            <person name="Peeters C."/>
        </authorList>
    </citation>
    <scope>NUCLEOTIDE SEQUENCE [LARGE SCALE GENOMIC DNA]</scope>
    <source>
        <strain evidence="8 9">LMG 8286</strain>
    </source>
</reference>
<keyword evidence="6 7" id="KW-0472">Membrane</keyword>
<protein>
    <recommendedName>
        <fullName evidence="10">Polysulfide reductase</fullName>
    </recommendedName>
</protein>
<comment type="similarity">
    <text evidence="2">Belongs to the NrfD family.</text>
</comment>
<evidence type="ECO:0000313" key="8">
    <source>
        <dbReference type="EMBL" id="CAD7288588.1"/>
    </source>
</evidence>
<evidence type="ECO:0000313" key="9">
    <source>
        <dbReference type="Proteomes" id="UP000789359"/>
    </source>
</evidence>